<sequence length="412" mass="44270">MSVAVVEDPLPGKISVWRARWVLMRYGRPPEPPPEGVAATGHLLTLVTEVAARVGVAAPDAVLLTGHGVIRSWASRRRRLLFVGLPLLYCLTVDEVRALVAHELAVVDHRRAHLVARLRDLYEEAADPSRVELPPRAAAVLRATREFASALERKADQAASSASGLHTAARAVVKADLAEFEFADLAFDLEEQVWQHAAAAIQDVHDGWRAAIRAGAVIATVDDDTRTALMSRHPNLAGAIAPLTAAHVTLRATDLVPVDPLPAADERALARHVLRRSPAEWTTFAAVPATAWPGWVVRQARAVHDQVATLLGRQATSPAEVVEVLLTRLDELIAANWPAQPEPPIEPEELDATPSVIVVMEAALTSRGWRRVHPATPGVLVSESGIECNLHELAVSPAALPDLLALLAAPPV</sequence>
<dbReference type="Gene3D" id="3.30.2010.10">
    <property type="entry name" value="Metalloproteases ('zincins'), catalytic domain"/>
    <property type="match status" value="1"/>
</dbReference>
<evidence type="ECO:0000313" key="1">
    <source>
        <dbReference type="EMBL" id="UWZ53448.1"/>
    </source>
</evidence>
<organism evidence="1 2">
    <name type="scientific">Dactylosporangium aurantiacum</name>
    <dbReference type="NCBI Taxonomy" id="35754"/>
    <lineage>
        <taxon>Bacteria</taxon>
        <taxon>Bacillati</taxon>
        <taxon>Actinomycetota</taxon>
        <taxon>Actinomycetes</taxon>
        <taxon>Micromonosporales</taxon>
        <taxon>Micromonosporaceae</taxon>
        <taxon>Dactylosporangium</taxon>
    </lineage>
</organism>
<reference evidence="1" key="1">
    <citation type="submission" date="2021-04" db="EMBL/GenBank/DDBJ databases">
        <title>Dactylosporangium aurantiacum NRRL B-8018 full assembly.</title>
        <authorList>
            <person name="Hartkoorn R.C."/>
            <person name="Beaudoing E."/>
            <person name="Hot D."/>
        </authorList>
    </citation>
    <scope>NUCLEOTIDE SEQUENCE</scope>
    <source>
        <strain evidence="1">NRRL B-8018</strain>
    </source>
</reference>
<dbReference type="AlphaFoldDB" id="A0A9Q9IF61"/>
<dbReference type="KEGG" id="daur:Daura_44070"/>
<evidence type="ECO:0000313" key="2">
    <source>
        <dbReference type="Proteomes" id="UP001058003"/>
    </source>
</evidence>
<gene>
    <name evidence="1" type="ORF">Daura_44070</name>
</gene>
<dbReference type="RefSeq" id="WP_033363981.1">
    <property type="nucleotide sequence ID" value="NZ_CP073767.1"/>
</dbReference>
<proteinExistence type="predicted"/>
<dbReference type="OrthoDB" id="3347818at2"/>
<accession>A0A9Q9IF61</accession>
<dbReference type="Proteomes" id="UP001058003">
    <property type="component" value="Chromosome"/>
</dbReference>
<protein>
    <submittedName>
        <fullName evidence="1">Uncharacterized protein</fullName>
    </submittedName>
</protein>
<keyword evidence="2" id="KW-1185">Reference proteome</keyword>
<name>A0A9Q9IF61_9ACTN</name>
<dbReference type="EMBL" id="CP073767">
    <property type="protein sequence ID" value="UWZ53448.1"/>
    <property type="molecule type" value="Genomic_DNA"/>
</dbReference>